<evidence type="ECO:0000256" key="4">
    <source>
        <dbReference type="ARBA" id="ARBA00022741"/>
    </source>
</evidence>
<dbReference type="PANTHER" id="PTHR11846:SF0">
    <property type="entry name" value="ADENYLOSUCCINATE SYNTHETASE"/>
    <property type="match status" value="1"/>
</dbReference>
<evidence type="ECO:0000256" key="10">
    <source>
        <dbReference type="RuleBase" id="RU000520"/>
    </source>
</evidence>
<feature type="binding site" description="in other chain" evidence="8">
    <location>
        <begin position="15"/>
        <end position="18"/>
    </location>
    <ligand>
        <name>IMP</name>
        <dbReference type="ChEBI" id="CHEBI:58053"/>
        <note>ligand shared between dimeric partners</note>
    </ligand>
</feature>
<dbReference type="GO" id="GO:0000287">
    <property type="term" value="F:magnesium ion binding"/>
    <property type="evidence" value="ECO:0007669"/>
    <property type="project" value="UniProtKB-UniRule"/>
</dbReference>
<feature type="binding site" evidence="8">
    <location>
        <position position="15"/>
    </location>
    <ligand>
        <name>Mg(2+)</name>
        <dbReference type="ChEBI" id="CHEBI:18420"/>
    </ligand>
</feature>
<comment type="function">
    <text evidence="8">Plays an important role in the de novo pathway of purine nucleotide biosynthesis. Catalyzes the first committed step in the biosynthesis of AMP from IMP.</text>
</comment>
<dbReference type="EC" id="6.3.4.4" evidence="8 10"/>
<sequence>MTFSNTAILGLQWGDEGKGKIVNFLASNFGAACRYQGGHNAGHTLIVDGKKIVLHLLPSSICHKDSLSLIGKGVVISYEALFSEIDEISNFTSGITDRLKISPACVLIQPYHKLIDLYKEKSNSQKTIGTTLRGIGPAYEDKVARRAIRVVDTLNENHLRPLLEETLEFYNFTIEKFFCKEALSLNSLIDENLAYGEKIKPMLADISMLIKKINSEEKSVLFEGAQGALLDVDQGTYPFVTSSNCSPSGIASGAGCGPLDVGNILGVVKAYVTRVGEGPMPTEIYDELGEYIAKTGGEVGATTGRPRRCGWFDAVLMNRIIQTNSISGLCLTKIDVLDSLDEIKICKAYKDSDDSIYGECMNLDNVKPIYESLSGWESPTKNLTNYQELPKQAKDFISYIEDICEVPVKIISTGPDDYSTIVR</sequence>
<dbReference type="GO" id="GO:0044208">
    <property type="term" value="P:'de novo' AMP biosynthetic process"/>
    <property type="evidence" value="ECO:0007669"/>
    <property type="project" value="UniProtKB-UniRule"/>
</dbReference>
<comment type="subcellular location">
    <subcellularLocation>
        <location evidence="8">Cytoplasm</location>
    </subcellularLocation>
</comment>
<keyword evidence="7 8" id="KW-0342">GTP-binding</keyword>
<feature type="binding site" evidence="8">
    <location>
        <begin position="333"/>
        <end position="335"/>
    </location>
    <ligand>
        <name>GTP</name>
        <dbReference type="ChEBI" id="CHEBI:37565"/>
    </ligand>
</feature>
<dbReference type="PANTHER" id="PTHR11846">
    <property type="entry name" value="ADENYLOSUCCINATE SYNTHETASE"/>
    <property type="match status" value="1"/>
</dbReference>
<dbReference type="GO" id="GO:0005525">
    <property type="term" value="F:GTP binding"/>
    <property type="evidence" value="ECO:0007669"/>
    <property type="project" value="UniProtKB-UniRule"/>
</dbReference>
<feature type="binding site" description="in other chain" evidence="8">
    <location>
        <begin position="40"/>
        <end position="43"/>
    </location>
    <ligand>
        <name>IMP</name>
        <dbReference type="ChEBI" id="CHEBI:58053"/>
        <note>ligand shared between dimeric partners</note>
    </ligand>
</feature>
<dbReference type="PROSITE" id="PS01266">
    <property type="entry name" value="ADENYLOSUCCIN_SYN_1"/>
    <property type="match status" value="1"/>
</dbReference>
<feature type="binding site" description="in other chain" evidence="8">
    <location>
        <position position="305"/>
    </location>
    <ligand>
        <name>IMP</name>
        <dbReference type="ChEBI" id="CHEBI:58053"/>
        <note>ligand shared between dimeric partners</note>
    </ligand>
</feature>
<keyword evidence="6 8" id="KW-0460">Magnesium</keyword>
<dbReference type="GO" id="GO:0046040">
    <property type="term" value="P:IMP metabolic process"/>
    <property type="evidence" value="ECO:0007669"/>
    <property type="project" value="TreeGrafter"/>
</dbReference>
<reference evidence="11" key="1">
    <citation type="journal article" date="2004" name="Environ. Microbiol.">
        <title>Different SAR86 subgroups harbour divergent proteorhodopsins.</title>
        <authorList>
            <person name="Sabehi G."/>
            <person name="Beja O."/>
            <person name="Suzuki M.T."/>
            <person name="Preston C.M."/>
            <person name="DeLong E.F."/>
        </authorList>
    </citation>
    <scope>NUCLEOTIDE SEQUENCE</scope>
</reference>
<feature type="active site" description="Proton donor" evidence="8">
    <location>
        <position position="43"/>
    </location>
</feature>
<dbReference type="InterPro" id="IPR027417">
    <property type="entry name" value="P-loop_NTPase"/>
</dbReference>
<dbReference type="Pfam" id="PF00709">
    <property type="entry name" value="Adenylsucc_synt"/>
    <property type="match status" value="1"/>
</dbReference>
<dbReference type="GO" id="GO:0004019">
    <property type="term" value="F:adenylosuccinate synthase activity"/>
    <property type="evidence" value="ECO:0007669"/>
    <property type="project" value="UniProtKB-UniRule"/>
</dbReference>
<evidence type="ECO:0000256" key="2">
    <source>
        <dbReference type="ARBA" id="ARBA00022598"/>
    </source>
</evidence>
<evidence type="ECO:0000256" key="7">
    <source>
        <dbReference type="ARBA" id="ARBA00023134"/>
    </source>
</evidence>
<protein>
    <recommendedName>
        <fullName evidence="8 10">Adenylosuccinate synthetase</fullName>
        <shortName evidence="8">AMPSase</shortName>
        <shortName evidence="8">AdSS</shortName>
        <ecNumber evidence="8 10">6.3.4.4</ecNumber>
    </recommendedName>
    <alternativeName>
        <fullName evidence="8">IMP--aspartate ligase</fullName>
    </alternativeName>
</protein>
<proteinExistence type="inferred from homology"/>
<dbReference type="Gene3D" id="3.40.440.10">
    <property type="entry name" value="Adenylosuccinate Synthetase, subunit A, domain 1"/>
    <property type="match status" value="1"/>
</dbReference>
<feature type="binding site" evidence="8">
    <location>
        <begin position="42"/>
        <end position="44"/>
    </location>
    <ligand>
        <name>GTP</name>
        <dbReference type="ChEBI" id="CHEBI:37565"/>
    </ligand>
</feature>
<evidence type="ECO:0000256" key="1">
    <source>
        <dbReference type="ARBA" id="ARBA00011738"/>
    </source>
</evidence>
<dbReference type="InterPro" id="IPR001114">
    <property type="entry name" value="Adenylosuccinate_synthetase"/>
</dbReference>
<dbReference type="PROSITE" id="PS00513">
    <property type="entry name" value="ADENYLOSUCCIN_SYN_2"/>
    <property type="match status" value="1"/>
</dbReference>
<dbReference type="AlphaFoldDB" id="Q5UF79"/>
<feature type="binding site" description="in other chain" evidence="8">
    <location>
        <position position="131"/>
    </location>
    <ligand>
        <name>IMP</name>
        <dbReference type="ChEBI" id="CHEBI:58053"/>
        <note>ligand shared between dimeric partners</note>
    </ligand>
</feature>
<dbReference type="SUPFAM" id="SSF52540">
    <property type="entry name" value="P-loop containing nucleoside triphosphate hydrolases"/>
    <property type="match status" value="1"/>
</dbReference>
<feature type="active site" evidence="9">
    <location>
        <position position="142"/>
    </location>
</feature>
<comment type="catalytic activity">
    <reaction evidence="8 10">
        <text>IMP + L-aspartate + GTP = N(6)-(1,2-dicarboxyethyl)-AMP + GDP + phosphate + 2 H(+)</text>
        <dbReference type="Rhea" id="RHEA:15753"/>
        <dbReference type="ChEBI" id="CHEBI:15378"/>
        <dbReference type="ChEBI" id="CHEBI:29991"/>
        <dbReference type="ChEBI" id="CHEBI:37565"/>
        <dbReference type="ChEBI" id="CHEBI:43474"/>
        <dbReference type="ChEBI" id="CHEBI:57567"/>
        <dbReference type="ChEBI" id="CHEBI:58053"/>
        <dbReference type="ChEBI" id="CHEBI:58189"/>
        <dbReference type="EC" id="6.3.4.4"/>
    </reaction>
</comment>
<keyword evidence="3 8" id="KW-0479">Metal-binding</keyword>
<dbReference type="SMART" id="SM00788">
    <property type="entry name" value="Adenylsucc_synt"/>
    <property type="match status" value="1"/>
</dbReference>
<keyword evidence="4 8" id="KW-0547">Nucleotide-binding</keyword>
<dbReference type="NCBIfam" id="TIGR00184">
    <property type="entry name" value="purA"/>
    <property type="match status" value="1"/>
</dbReference>
<dbReference type="InterPro" id="IPR042111">
    <property type="entry name" value="Adenylosuccinate_synth_dom3"/>
</dbReference>
<dbReference type="InterPro" id="IPR042109">
    <property type="entry name" value="Adenylosuccinate_synth_dom1"/>
</dbReference>
<dbReference type="FunFam" id="3.90.170.10:FF:000001">
    <property type="entry name" value="Adenylosuccinate synthetase"/>
    <property type="match status" value="1"/>
</dbReference>
<evidence type="ECO:0000256" key="5">
    <source>
        <dbReference type="ARBA" id="ARBA00022755"/>
    </source>
</evidence>
<feature type="binding site" evidence="8">
    <location>
        <position position="42"/>
    </location>
    <ligand>
        <name>Mg(2+)</name>
        <dbReference type="ChEBI" id="CHEBI:18420"/>
    </ligand>
</feature>
<feature type="binding site" evidence="8">
    <location>
        <position position="307"/>
    </location>
    <ligand>
        <name>GTP</name>
        <dbReference type="ChEBI" id="CHEBI:37565"/>
    </ligand>
</feature>
<comment type="similarity">
    <text evidence="8 10">Belongs to the adenylosuccinate synthetase family.</text>
</comment>
<comment type="cofactor">
    <cofactor evidence="8">
        <name>Mg(2+)</name>
        <dbReference type="ChEBI" id="CHEBI:18420"/>
    </cofactor>
    <text evidence="8">Binds 1 Mg(2+) ion per subunit.</text>
</comment>
<keyword evidence="8" id="KW-0963">Cytoplasm</keyword>
<feature type="binding site" description="in other chain" evidence="8">
    <location>
        <position position="241"/>
    </location>
    <ligand>
        <name>IMP</name>
        <dbReference type="ChEBI" id="CHEBI:58053"/>
        <note>ligand shared between dimeric partners</note>
    </ligand>
</feature>
<dbReference type="InterPro" id="IPR018220">
    <property type="entry name" value="Adenylosuccin_syn_GTP-bd"/>
</dbReference>
<evidence type="ECO:0000256" key="3">
    <source>
        <dbReference type="ARBA" id="ARBA00022723"/>
    </source>
</evidence>
<feature type="active site" description="Proton acceptor" evidence="8">
    <location>
        <position position="15"/>
    </location>
</feature>
<dbReference type="InterPro" id="IPR042110">
    <property type="entry name" value="Adenylosuccinate_synth_dom2"/>
</dbReference>
<evidence type="ECO:0000256" key="9">
    <source>
        <dbReference type="PROSITE-ProRule" id="PRU10134"/>
    </source>
</evidence>
<feature type="binding site" evidence="8">
    <location>
        <begin position="14"/>
        <end position="20"/>
    </location>
    <ligand>
        <name>GTP</name>
        <dbReference type="ChEBI" id="CHEBI:37565"/>
    </ligand>
</feature>
<organism evidence="11">
    <name type="scientific">uncultured proteobacterium RedeBAC7D11</name>
    <dbReference type="NCBI Taxonomy" id="295350"/>
    <lineage>
        <taxon>Bacteria</taxon>
        <taxon>Pseudomonadati</taxon>
        <taxon>Pseudomonadota</taxon>
        <taxon>environmental samples</taxon>
    </lineage>
</organism>
<evidence type="ECO:0000256" key="6">
    <source>
        <dbReference type="ARBA" id="ARBA00022842"/>
    </source>
</evidence>
<dbReference type="NCBIfam" id="NF002223">
    <property type="entry name" value="PRK01117.1"/>
    <property type="match status" value="1"/>
</dbReference>
<comment type="subunit">
    <text evidence="1 8">Homodimer.</text>
</comment>
<keyword evidence="2 8" id="KW-0436">Ligase</keyword>
<evidence type="ECO:0000313" key="11">
    <source>
        <dbReference type="EMBL" id="AAV34449.1"/>
    </source>
</evidence>
<feature type="binding site" evidence="8">
    <location>
        <begin position="301"/>
        <end position="307"/>
    </location>
    <ligand>
        <name>substrate</name>
    </ligand>
</feature>
<dbReference type="UniPathway" id="UPA00075">
    <property type="reaction ID" value="UER00335"/>
</dbReference>
<dbReference type="GO" id="GO:0005737">
    <property type="term" value="C:cytoplasm"/>
    <property type="evidence" value="ECO:0007669"/>
    <property type="project" value="UniProtKB-SubCell"/>
</dbReference>
<dbReference type="Gene3D" id="3.90.170.10">
    <property type="entry name" value="Adenylosuccinate Synthetase, subunit A, domain 3"/>
    <property type="match status" value="1"/>
</dbReference>
<dbReference type="EMBL" id="AY744396">
    <property type="protein sequence ID" value="AAV34449.1"/>
    <property type="molecule type" value="Genomic_DNA"/>
</dbReference>
<feature type="binding site" evidence="8">
    <location>
        <position position="145"/>
    </location>
    <ligand>
        <name>IMP</name>
        <dbReference type="ChEBI" id="CHEBI:58053"/>
        <note>ligand shared between dimeric partners</note>
    </ligand>
</feature>
<name>Q5UF79_9PROT</name>
<dbReference type="Gene3D" id="1.10.300.10">
    <property type="entry name" value="Adenylosuccinate Synthetase, subunit A, domain 2"/>
    <property type="match status" value="1"/>
</dbReference>
<feature type="binding site" description="in other chain" evidence="8">
    <location>
        <position position="226"/>
    </location>
    <ligand>
        <name>IMP</name>
        <dbReference type="ChEBI" id="CHEBI:58053"/>
        <note>ligand shared between dimeric partners</note>
    </ligand>
</feature>
<comment type="pathway">
    <text evidence="8 10">Purine metabolism; AMP biosynthesis via de novo pathway; AMP from IMP: step 1/2.</text>
</comment>
<keyword evidence="5 8" id="KW-0658">Purine biosynthesis</keyword>
<feature type="binding site" evidence="8">
    <location>
        <begin position="412"/>
        <end position="414"/>
    </location>
    <ligand>
        <name>GTP</name>
        <dbReference type="ChEBI" id="CHEBI:37565"/>
    </ligand>
</feature>
<evidence type="ECO:0000256" key="8">
    <source>
        <dbReference type="HAMAP-Rule" id="MF_00011"/>
    </source>
</evidence>
<accession>Q5UF79</accession>
<gene>
    <name evidence="8" type="primary">purA</name>
    <name evidence="11" type="ORF">Red7D11_7</name>
</gene>
<dbReference type="FunFam" id="1.10.300.10:FF:000001">
    <property type="entry name" value="Adenylosuccinate synthetase"/>
    <property type="match status" value="1"/>
</dbReference>
<dbReference type="HAMAP" id="MF_00011">
    <property type="entry name" value="Adenylosucc_synth"/>
    <property type="match status" value="1"/>
</dbReference>
<dbReference type="CDD" id="cd03108">
    <property type="entry name" value="AdSS"/>
    <property type="match status" value="1"/>
</dbReference>
<dbReference type="InterPro" id="IPR033128">
    <property type="entry name" value="Adenylosuccin_syn_Lys_AS"/>
</dbReference>